<reference evidence="3 4" key="1">
    <citation type="submission" date="2020-08" db="EMBL/GenBank/DDBJ databases">
        <title>Streptomycin Non-resistant strain, P. mexicana.</title>
        <authorList>
            <person name="Ganesh-Kumar S."/>
            <person name="Zhe T."/>
            <person name="Yu Z."/>
            <person name="Min Y."/>
        </authorList>
    </citation>
    <scope>NUCLEOTIDE SEQUENCE [LARGE SCALE GENOMIC DNA]</scope>
    <source>
        <strain evidence="3 4">GTZY2</strain>
    </source>
</reference>
<sequence length="244" mass="26836">MDAFRRALTAFLLAGLWVAAPVAAAPPERVLVFTKTAKFRHDAIPVAVTTLQRLVVDEGMAADHTEDARVFTPENLARYRVVVFASTTGDVLEDAQQAALEAFMRKGGGFIGVHAAADTEYDWPWYGQLVGAYFQNHPPGLQSTQVQPEKDGKPVGPRWPITDELYNYRANPRGQVQVIATVDEREYDGGTMGADHPIAWCHAFDGGRSWYSGLGHDAAVYADRHFIAQLRGGLRYVSGRSDDC</sequence>
<proteinExistence type="predicted"/>
<organism evidence="3 4">
    <name type="scientific">Pseudoxanthomonas mexicana</name>
    <dbReference type="NCBI Taxonomy" id="128785"/>
    <lineage>
        <taxon>Bacteria</taxon>
        <taxon>Pseudomonadati</taxon>
        <taxon>Pseudomonadota</taxon>
        <taxon>Gammaproteobacteria</taxon>
        <taxon>Lysobacterales</taxon>
        <taxon>Lysobacteraceae</taxon>
        <taxon>Pseudoxanthomonas</taxon>
    </lineage>
</organism>
<dbReference type="EMBL" id="CP060731">
    <property type="protein sequence ID" value="QNN79506.1"/>
    <property type="molecule type" value="Genomic_DNA"/>
</dbReference>
<feature type="chain" id="PRO_5029003454" evidence="1">
    <location>
        <begin position="25"/>
        <end position="244"/>
    </location>
</feature>
<dbReference type="PANTHER" id="PTHR40469">
    <property type="entry name" value="SECRETED GLYCOSYL HYDROLASE"/>
    <property type="match status" value="1"/>
</dbReference>
<accession>A0A7G9THD1</accession>
<name>A0A7G9THD1_PSEMX</name>
<dbReference type="RefSeq" id="WP_187574582.1">
    <property type="nucleotide sequence ID" value="NZ_CP060731.1"/>
</dbReference>
<dbReference type="InterPro" id="IPR029062">
    <property type="entry name" value="Class_I_gatase-like"/>
</dbReference>
<dbReference type="InterPro" id="IPR029010">
    <property type="entry name" value="ThuA-like"/>
</dbReference>
<evidence type="ECO:0000256" key="1">
    <source>
        <dbReference type="SAM" id="SignalP"/>
    </source>
</evidence>
<dbReference type="GeneID" id="81471094"/>
<evidence type="ECO:0000313" key="4">
    <source>
        <dbReference type="Proteomes" id="UP000515838"/>
    </source>
</evidence>
<keyword evidence="1" id="KW-0732">Signal</keyword>
<gene>
    <name evidence="3" type="ORF">IAE60_08945</name>
</gene>
<evidence type="ECO:0000313" key="3">
    <source>
        <dbReference type="EMBL" id="QNN79506.1"/>
    </source>
</evidence>
<feature type="signal peptide" evidence="1">
    <location>
        <begin position="1"/>
        <end position="24"/>
    </location>
</feature>
<dbReference type="Pfam" id="PF06283">
    <property type="entry name" value="ThuA"/>
    <property type="match status" value="1"/>
</dbReference>
<protein>
    <submittedName>
        <fullName evidence="3">ThuA domain-containing protein</fullName>
    </submittedName>
</protein>
<dbReference type="AlphaFoldDB" id="A0A7G9THD1"/>
<dbReference type="SUPFAM" id="SSF52317">
    <property type="entry name" value="Class I glutamine amidotransferase-like"/>
    <property type="match status" value="1"/>
</dbReference>
<dbReference type="Proteomes" id="UP000515838">
    <property type="component" value="Chromosome"/>
</dbReference>
<evidence type="ECO:0000259" key="2">
    <source>
        <dbReference type="Pfam" id="PF06283"/>
    </source>
</evidence>
<dbReference type="PANTHER" id="PTHR40469:SF2">
    <property type="entry name" value="GALACTOSE-BINDING DOMAIN-LIKE SUPERFAMILY PROTEIN"/>
    <property type="match status" value="1"/>
</dbReference>
<feature type="domain" description="ThuA-like" evidence="2">
    <location>
        <begin position="29"/>
        <end position="237"/>
    </location>
</feature>
<dbReference type="Gene3D" id="3.40.50.880">
    <property type="match status" value="1"/>
</dbReference>